<keyword evidence="2" id="KW-0812">Transmembrane</keyword>
<reference evidence="4 5" key="1">
    <citation type="submission" date="2024-09" db="EMBL/GenBank/DDBJ databases">
        <authorList>
            <person name="Lee S.D."/>
        </authorList>
    </citation>
    <scope>NUCLEOTIDE SEQUENCE [LARGE SCALE GENOMIC DNA]</scope>
    <source>
        <strain evidence="4 5">N1-1</strain>
    </source>
</reference>
<feature type="transmembrane region" description="Helical" evidence="2">
    <location>
        <begin position="237"/>
        <end position="256"/>
    </location>
</feature>
<evidence type="ECO:0000313" key="4">
    <source>
        <dbReference type="EMBL" id="MFC1413605.1"/>
    </source>
</evidence>
<protein>
    <submittedName>
        <fullName evidence="4">DMT family transporter</fullName>
    </submittedName>
</protein>
<keyword evidence="2" id="KW-0472">Membrane</keyword>
<name>A0ABV6VIN3_9ACTN</name>
<gene>
    <name evidence="4" type="ORF">ACEZDG_30520</name>
</gene>
<comment type="caution">
    <text evidence="4">The sequence shown here is derived from an EMBL/GenBank/DDBJ whole genome shotgun (WGS) entry which is preliminary data.</text>
</comment>
<dbReference type="InterPro" id="IPR052756">
    <property type="entry name" value="Alkyne_AA_exporter"/>
</dbReference>
<feature type="transmembrane region" description="Helical" evidence="2">
    <location>
        <begin position="211"/>
        <end position="230"/>
    </location>
</feature>
<feature type="transmembrane region" description="Helical" evidence="2">
    <location>
        <begin position="120"/>
        <end position="139"/>
    </location>
</feature>
<dbReference type="InterPro" id="IPR000620">
    <property type="entry name" value="EamA_dom"/>
</dbReference>
<proteinExistence type="inferred from homology"/>
<organism evidence="4 5">
    <name type="scientific">Streptacidiphilus alkalitolerans</name>
    <dbReference type="NCBI Taxonomy" id="3342712"/>
    <lineage>
        <taxon>Bacteria</taxon>
        <taxon>Bacillati</taxon>
        <taxon>Actinomycetota</taxon>
        <taxon>Actinomycetes</taxon>
        <taxon>Kitasatosporales</taxon>
        <taxon>Streptomycetaceae</taxon>
        <taxon>Streptacidiphilus</taxon>
    </lineage>
</organism>
<keyword evidence="5" id="KW-1185">Reference proteome</keyword>
<dbReference type="InterPro" id="IPR037185">
    <property type="entry name" value="EmrE-like"/>
</dbReference>
<dbReference type="PANTHER" id="PTHR12715:SF4">
    <property type="entry name" value="EAMA DOMAIN-CONTAINING PROTEIN"/>
    <property type="match status" value="1"/>
</dbReference>
<feature type="transmembrane region" description="Helical" evidence="2">
    <location>
        <begin position="66"/>
        <end position="84"/>
    </location>
</feature>
<sequence length="321" mass="32331">MPLRFLALAATVVLWASAFPAIRVGLDGYGVAGLSFLRLAVASLALALAAPLLGVRLPRRGDLPRILLCGAAGMAAYQLLLNWGEVHVPAGTASLLVSTAPVFSVLLAGTLLGERLTRSTVLGSVIAIAGAAAIALAGGSAQASAGALIVLAAAAVQGVYHVATKPLLDHCTGFEVACYAMWTGTLLLLPLAPSALHGLATAPASATGSALYLGLLPSALGFATWGYAVARTTVTTATAALYLVPPVALVVAYVWLGETPRPAAVLGGLVSIVGVVLINRGGARARSEARSARSAERLNGQFAEELVTVATADSAQTRPGS</sequence>
<feature type="transmembrane region" description="Helical" evidence="2">
    <location>
        <begin position="262"/>
        <end position="283"/>
    </location>
</feature>
<accession>A0ABV6VIN3</accession>
<dbReference type="RefSeq" id="WP_380515747.1">
    <property type="nucleotide sequence ID" value="NZ_JBHEZX010000017.1"/>
</dbReference>
<dbReference type="PANTHER" id="PTHR12715">
    <property type="entry name" value="TRANSPORTER, DRUG/METABOLITE EXPORTER FAMILY"/>
    <property type="match status" value="1"/>
</dbReference>
<evidence type="ECO:0000256" key="2">
    <source>
        <dbReference type="SAM" id="Phobius"/>
    </source>
</evidence>
<feature type="domain" description="EamA" evidence="3">
    <location>
        <begin position="145"/>
        <end position="279"/>
    </location>
</feature>
<dbReference type="Proteomes" id="UP001592582">
    <property type="component" value="Unassembled WGS sequence"/>
</dbReference>
<dbReference type="Pfam" id="PF00892">
    <property type="entry name" value="EamA"/>
    <property type="match status" value="2"/>
</dbReference>
<feature type="transmembrane region" description="Helical" evidence="2">
    <location>
        <begin position="36"/>
        <end position="54"/>
    </location>
</feature>
<feature type="domain" description="EamA" evidence="3">
    <location>
        <begin position="6"/>
        <end position="134"/>
    </location>
</feature>
<keyword evidence="2" id="KW-1133">Transmembrane helix</keyword>
<evidence type="ECO:0000313" key="5">
    <source>
        <dbReference type="Proteomes" id="UP001592582"/>
    </source>
</evidence>
<comment type="similarity">
    <text evidence="1">Belongs to the EamA transporter family.</text>
</comment>
<feature type="transmembrane region" description="Helical" evidence="2">
    <location>
        <begin position="145"/>
        <end position="164"/>
    </location>
</feature>
<feature type="transmembrane region" description="Helical" evidence="2">
    <location>
        <begin position="90"/>
        <end position="113"/>
    </location>
</feature>
<dbReference type="EMBL" id="JBHEZX010000017">
    <property type="protein sequence ID" value="MFC1413605.1"/>
    <property type="molecule type" value="Genomic_DNA"/>
</dbReference>
<feature type="transmembrane region" description="Helical" evidence="2">
    <location>
        <begin position="176"/>
        <end position="199"/>
    </location>
</feature>
<evidence type="ECO:0000256" key="1">
    <source>
        <dbReference type="ARBA" id="ARBA00007362"/>
    </source>
</evidence>
<evidence type="ECO:0000259" key="3">
    <source>
        <dbReference type="Pfam" id="PF00892"/>
    </source>
</evidence>
<dbReference type="SUPFAM" id="SSF103481">
    <property type="entry name" value="Multidrug resistance efflux transporter EmrE"/>
    <property type="match status" value="2"/>
</dbReference>